<evidence type="ECO:0000313" key="3">
    <source>
        <dbReference type="EMBL" id="AYJ84865.1"/>
    </source>
</evidence>
<dbReference type="InterPro" id="IPR025110">
    <property type="entry name" value="AMP-bd_C"/>
</dbReference>
<evidence type="ECO:0000259" key="2">
    <source>
        <dbReference type="Pfam" id="PF13193"/>
    </source>
</evidence>
<keyword evidence="4" id="KW-1185">Reference proteome</keyword>
<dbReference type="InterPro" id="IPR050237">
    <property type="entry name" value="ATP-dep_AMP-bd_enzyme"/>
</dbReference>
<dbReference type="CDD" id="cd04433">
    <property type="entry name" value="AFD_class_I"/>
    <property type="match status" value="1"/>
</dbReference>
<dbReference type="AlphaFoldDB" id="A0A494TI89"/>
<proteinExistence type="predicted"/>
<dbReference type="Pfam" id="PF00501">
    <property type="entry name" value="AMP-binding"/>
    <property type="match status" value="1"/>
</dbReference>
<organism evidence="3 4">
    <name type="scientific">Sphingomonas paeninsulae</name>
    <dbReference type="NCBI Taxonomy" id="2319844"/>
    <lineage>
        <taxon>Bacteria</taxon>
        <taxon>Pseudomonadati</taxon>
        <taxon>Pseudomonadota</taxon>
        <taxon>Alphaproteobacteria</taxon>
        <taxon>Sphingomonadales</taxon>
        <taxon>Sphingomonadaceae</taxon>
        <taxon>Sphingomonas</taxon>
    </lineage>
</organism>
<sequence>MESQNHLSYFARIKDALTRHPDLRAIEDGQIWYSWSMVDTIASQLDAVLTEAGLGTGSPVGLVARNRMPHIASLYGLLATGRTTVMIYSAFTPAALAKELEKLKLPAILADSEDWTEETLTVCRTTGAIALQPTKDPACPIKIVAEGNRAMRGKQREVTPGVAIEMLSSGTTGVPKRIPISWRTLELTAEDAAINFRETGLGMGKDGQASPLVQPAPLANIGGLYAVVTAGIQGWPLALLDKFGVDQWLSAVKRVEPQVSWLAPAAISAIWDAGVSAGDLGSLVGLRTGSAALSPRLQDAFEDKYGLSILLAYGATEFCGVVVLWTLADHAIYAKSKRGSAGRARPGVKLRVRDAESGAALNAGEVGILDLRVDRIGGDWIATTDLASIDSDGFLFLHGRADDAINRGGFKIMPVPVIDAISKHSAVLEATVVGMKDDRLGEVPVAVLALRDGYNLEDGEMKTFLRDQLLAYQIPVEFRIVHRLPRNPSLKVDREAVLAMFANAKLATS</sequence>
<dbReference type="InterPro" id="IPR042099">
    <property type="entry name" value="ANL_N_sf"/>
</dbReference>
<dbReference type="OrthoDB" id="9803968at2"/>
<keyword evidence="3" id="KW-0614">Plasmid</keyword>
<dbReference type="SUPFAM" id="SSF56801">
    <property type="entry name" value="Acetyl-CoA synthetase-like"/>
    <property type="match status" value="1"/>
</dbReference>
<evidence type="ECO:0000313" key="4">
    <source>
        <dbReference type="Proteomes" id="UP000276254"/>
    </source>
</evidence>
<dbReference type="EMBL" id="CP032828">
    <property type="protein sequence ID" value="AYJ84865.1"/>
    <property type="molecule type" value="Genomic_DNA"/>
</dbReference>
<dbReference type="InterPro" id="IPR045851">
    <property type="entry name" value="AMP-bd_C_sf"/>
</dbReference>
<feature type="domain" description="AMP-binding enzyme C-terminal" evidence="2">
    <location>
        <begin position="420"/>
        <end position="490"/>
    </location>
</feature>
<reference evidence="3 4" key="1">
    <citation type="submission" date="2018-09" db="EMBL/GenBank/DDBJ databases">
        <title>Sphingomonas peninsula sp. nov., isolated from fildes peninsula, Antarctic soil.</title>
        <authorList>
            <person name="Yingchao G."/>
        </authorList>
    </citation>
    <scope>NUCLEOTIDE SEQUENCE [LARGE SCALE GENOMIC DNA]</scope>
    <source>
        <strain evidence="3 4">YZ-8</strain>
        <plasmid evidence="3 4">unnamed1</plasmid>
    </source>
</reference>
<dbReference type="InterPro" id="IPR000873">
    <property type="entry name" value="AMP-dep_synth/lig_dom"/>
</dbReference>
<geneLocation type="plasmid" evidence="3">
    <name>unnamed1</name>
</geneLocation>
<dbReference type="Proteomes" id="UP000276254">
    <property type="component" value="Plasmid unnamed1"/>
</dbReference>
<dbReference type="PANTHER" id="PTHR43767:SF1">
    <property type="entry name" value="NONRIBOSOMAL PEPTIDE SYNTHASE PES1 (EUROFUNG)-RELATED"/>
    <property type="match status" value="1"/>
</dbReference>
<dbReference type="Gene3D" id="3.30.300.30">
    <property type="match status" value="1"/>
</dbReference>
<dbReference type="PANTHER" id="PTHR43767">
    <property type="entry name" value="LONG-CHAIN-FATTY-ACID--COA LIGASE"/>
    <property type="match status" value="1"/>
</dbReference>
<accession>A0A494TI89</accession>
<keyword evidence="3" id="KW-0436">Ligase</keyword>
<gene>
    <name evidence="3" type="ORF">D3Y57_01955</name>
</gene>
<feature type="domain" description="AMP-dependent synthetase/ligase" evidence="1">
    <location>
        <begin position="15"/>
        <end position="369"/>
    </location>
</feature>
<dbReference type="KEGG" id="spha:D3Y57_01955"/>
<dbReference type="Gene3D" id="3.40.50.12780">
    <property type="entry name" value="N-terminal domain of ligase-like"/>
    <property type="match status" value="1"/>
</dbReference>
<evidence type="ECO:0000259" key="1">
    <source>
        <dbReference type="Pfam" id="PF00501"/>
    </source>
</evidence>
<protein>
    <submittedName>
        <fullName evidence="3">Long-chain fatty acid--CoA ligase</fullName>
    </submittedName>
</protein>
<name>A0A494TI89_SPHPE</name>
<dbReference type="GO" id="GO:0016878">
    <property type="term" value="F:acid-thiol ligase activity"/>
    <property type="evidence" value="ECO:0007669"/>
    <property type="project" value="UniProtKB-ARBA"/>
</dbReference>
<dbReference type="Pfam" id="PF13193">
    <property type="entry name" value="AMP-binding_C"/>
    <property type="match status" value="1"/>
</dbReference>